<evidence type="ECO:0000256" key="8">
    <source>
        <dbReference type="ARBA" id="ARBA00038134"/>
    </source>
</evidence>
<evidence type="ECO:0000256" key="4">
    <source>
        <dbReference type="ARBA" id="ARBA00023015"/>
    </source>
</evidence>
<dbReference type="GO" id="GO:0008270">
    <property type="term" value="F:zinc ion binding"/>
    <property type="evidence" value="ECO:0007669"/>
    <property type="project" value="InterPro"/>
</dbReference>
<evidence type="ECO:0000256" key="5">
    <source>
        <dbReference type="ARBA" id="ARBA00023125"/>
    </source>
</evidence>
<dbReference type="PROSITE" id="PS00463">
    <property type="entry name" value="ZN2_CY6_FUNGAL_1"/>
    <property type="match status" value="1"/>
</dbReference>
<dbReference type="CDD" id="cd00067">
    <property type="entry name" value="GAL4"/>
    <property type="match status" value="1"/>
</dbReference>
<evidence type="ECO:0000256" key="7">
    <source>
        <dbReference type="ARBA" id="ARBA00023242"/>
    </source>
</evidence>
<dbReference type="GO" id="GO:0000981">
    <property type="term" value="F:DNA-binding transcription factor activity, RNA polymerase II-specific"/>
    <property type="evidence" value="ECO:0007669"/>
    <property type="project" value="InterPro"/>
</dbReference>
<evidence type="ECO:0000256" key="6">
    <source>
        <dbReference type="ARBA" id="ARBA00023163"/>
    </source>
</evidence>
<organism evidence="12">
    <name type="scientific">Bionectria ochroleuca</name>
    <name type="common">Gliocladium roseum</name>
    <dbReference type="NCBI Taxonomy" id="29856"/>
    <lineage>
        <taxon>Eukaryota</taxon>
        <taxon>Fungi</taxon>
        <taxon>Dikarya</taxon>
        <taxon>Ascomycota</taxon>
        <taxon>Pezizomycotina</taxon>
        <taxon>Sordariomycetes</taxon>
        <taxon>Hypocreomycetidae</taxon>
        <taxon>Hypocreales</taxon>
        <taxon>Bionectriaceae</taxon>
        <taxon>Clonostachys</taxon>
    </lineage>
</organism>
<keyword evidence="3" id="KW-0862">Zinc</keyword>
<keyword evidence="7" id="KW-0539">Nucleus</keyword>
<dbReference type="EMBL" id="CDPU01000001">
    <property type="protein sequence ID" value="CEO44819.1"/>
    <property type="molecule type" value="Genomic_DNA"/>
</dbReference>
<dbReference type="AlphaFoldDB" id="A0A0B7JJJ3"/>
<keyword evidence="5" id="KW-0238">DNA-binding</keyword>
<protein>
    <recommendedName>
        <fullName evidence="9">Transcriptional activator of proteases prtT</fullName>
    </recommendedName>
    <alternativeName>
        <fullName evidence="10">Zn(2)-C6 zinc finger-containing protein prtT</fullName>
    </alternativeName>
</protein>
<comment type="subcellular location">
    <subcellularLocation>
        <location evidence="1">Nucleus</location>
    </subcellularLocation>
</comment>
<dbReference type="PANTHER" id="PTHR31845:SF34">
    <property type="entry name" value="TRANSCRIPTIONAL ACTIVATOR OF PROTEASES PRTT"/>
    <property type="match status" value="1"/>
</dbReference>
<feature type="domain" description="Zn(2)-C6 fungal-type" evidence="11">
    <location>
        <begin position="9"/>
        <end position="41"/>
    </location>
</feature>
<evidence type="ECO:0000256" key="9">
    <source>
        <dbReference type="ARBA" id="ARBA00041135"/>
    </source>
</evidence>
<name>A0A0B7JJJ3_BIOOC</name>
<dbReference type="GO" id="GO:0005634">
    <property type="term" value="C:nucleus"/>
    <property type="evidence" value="ECO:0007669"/>
    <property type="project" value="UniProtKB-SubCell"/>
</dbReference>
<dbReference type="InterPro" id="IPR051089">
    <property type="entry name" value="prtT"/>
</dbReference>
<keyword evidence="2" id="KW-0479">Metal-binding</keyword>
<gene>
    <name evidence="12" type="ORF">BN869_000000874_1</name>
</gene>
<dbReference type="PANTHER" id="PTHR31845">
    <property type="entry name" value="FINGER DOMAIN PROTEIN, PUTATIVE-RELATED"/>
    <property type="match status" value="1"/>
</dbReference>
<dbReference type="SUPFAM" id="SSF57701">
    <property type="entry name" value="Zn2/Cys6 DNA-binding domain"/>
    <property type="match status" value="1"/>
</dbReference>
<evidence type="ECO:0000313" key="12">
    <source>
        <dbReference type="EMBL" id="CEO44819.1"/>
    </source>
</evidence>
<proteinExistence type="inferred from homology"/>
<evidence type="ECO:0000256" key="10">
    <source>
        <dbReference type="ARBA" id="ARBA00042461"/>
    </source>
</evidence>
<reference evidence="12" key="1">
    <citation type="submission" date="2015-01" db="EMBL/GenBank/DDBJ databases">
        <authorList>
            <person name="Durling Mikael"/>
        </authorList>
    </citation>
    <scope>NUCLEOTIDE SEQUENCE</scope>
</reference>
<evidence type="ECO:0000256" key="2">
    <source>
        <dbReference type="ARBA" id="ARBA00022723"/>
    </source>
</evidence>
<dbReference type="InterPro" id="IPR001138">
    <property type="entry name" value="Zn2Cys6_DnaBD"/>
</dbReference>
<accession>A0A0B7JJJ3</accession>
<evidence type="ECO:0000256" key="1">
    <source>
        <dbReference type="ARBA" id="ARBA00004123"/>
    </source>
</evidence>
<dbReference type="GO" id="GO:0000976">
    <property type="term" value="F:transcription cis-regulatory region binding"/>
    <property type="evidence" value="ECO:0007669"/>
    <property type="project" value="TreeGrafter"/>
</dbReference>
<dbReference type="Pfam" id="PF00172">
    <property type="entry name" value="Zn_clus"/>
    <property type="match status" value="1"/>
</dbReference>
<keyword evidence="6" id="KW-0804">Transcription</keyword>
<dbReference type="PROSITE" id="PS50048">
    <property type="entry name" value="ZN2_CY6_FUNGAL_2"/>
    <property type="match status" value="1"/>
</dbReference>
<dbReference type="InterPro" id="IPR036864">
    <property type="entry name" value="Zn2-C6_fun-type_DNA-bd_sf"/>
</dbReference>
<dbReference type="Gene3D" id="4.10.240.10">
    <property type="entry name" value="Zn(2)-C6 fungal-type DNA-binding domain"/>
    <property type="match status" value="1"/>
</dbReference>
<evidence type="ECO:0000256" key="3">
    <source>
        <dbReference type="ARBA" id="ARBA00022833"/>
    </source>
</evidence>
<keyword evidence="4" id="KW-0805">Transcription regulation</keyword>
<sequence length="582" mass="64405">MPQQRRVLTCSSCRRLKTRCNVPTGSSKCIRCTNLGIECELPYAVHRTNTTETEKTGTLVSIPAQHPCACNDRLAAVETSLADIQQTLRLLVQQNSAPSVTSTGIRATIEGEEGLDPSITSPGTRNEKIHAGSPQQDIKIAPVQTIREMSIWINGAHSDKDLANVEGEGSTADLESEETANYLINCFRRISPRLNFIHPYIGNGNEPCHSLLSMTCVLAGSLTAENVHGTGSYKSLYVKVRNTLGKSMLATPLSLPTIYSMLISSTFNLHPTFQSRYIDTWLLSGSTLLHLMLFMDFSFPDGVEPLEDEKTRSQILAWNSACLIHLKFSLGTGKLSVVEPDRLTSFITIVNQSPRSTQSDRSVASELQLYSLLYKAIIQKALPEAEIRNHIEQWHKNNDSESDLSLDMGFSAVMLVLERWQLAQRHQETDKSAPTQQGEATITYRHCNEGLINSMLRHCTLVLEGMGKYAAAIGPTTTYDLLLGAYAAVTLVEYSDYLSDVKQVFDLMQTVSDQWPSFMSPEPVFDWAKSMMSKRVAERGNQSAAVSPPSSIFFNPSDTWWTPLDFITYAGTADDADIPMGV</sequence>
<evidence type="ECO:0000259" key="11">
    <source>
        <dbReference type="PROSITE" id="PS50048"/>
    </source>
</evidence>
<comment type="similarity">
    <text evidence="8">Belongs to the prtT family.</text>
</comment>